<name>A0A0M3JD20_ANISI</name>
<dbReference type="WBParaSite" id="ASIM_0000550601-mRNA-1">
    <property type="protein sequence ID" value="ASIM_0000550601-mRNA-1"/>
    <property type="gene ID" value="ASIM_0000550601"/>
</dbReference>
<dbReference type="AlphaFoldDB" id="A0A0M3JD20"/>
<sequence length="68" mass="7540">LLALFIEQALLSVIGMIADASEAGNRSEIAMRLSEAVQRRTQLETLKDRQDQLLLSVIPAYLTDKVIV</sequence>
<feature type="chain" id="PRO_5005657529" evidence="1">
    <location>
        <begin position="21"/>
        <end position="68"/>
    </location>
</feature>
<feature type="signal peptide" evidence="1">
    <location>
        <begin position="1"/>
        <end position="20"/>
    </location>
</feature>
<proteinExistence type="predicted"/>
<evidence type="ECO:0000256" key="1">
    <source>
        <dbReference type="SAM" id="SignalP"/>
    </source>
</evidence>
<reference evidence="2" key="1">
    <citation type="submission" date="2017-02" db="UniProtKB">
        <authorList>
            <consortium name="WormBaseParasite"/>
        </authorList>
    </citation>
    <scope>IDENTIFICATION</scope>
</reference>
<protein>
    <submittedName>
        <fullName evidence="2">Flagellar protein FliT</fullName>
    </submittedName>
</protein>
<organism evidence="2">
    <name type="scientific">Anisakis simplex</name>
    <name type="common">Herring worm</name>
    <dbReference type="NCBI Taxonomy" id="6269"/>
    <lineage>
        <taxon>Eukaryota</taxon>
        <taxon>Metazoa</taxon>
        <taxon>Ecdysozoa</taxon>
        <taxon>Nematoda</taxon>
        <taxon>Chromadorea</taxon>
        <taxon>Rhabditida</taxon>
        <taxon>Spirurina</taxon>
        <taxon>Ascaridomorpha</taxon>
        <taxon>Ascaridoidea</taxon>
        <taxon>Anisakidae</taxon>
        <taxon>Anisakis</taxon>
        <taxon>Anisakis simplex complex</taxon>
    </lineage>
</organism>
<keyword evidence="1" id="KW-0732">Signal</keyword>
<evidence type="ECO:0000313" key="2">
    <source>
        <dbReference type="WBParaSite" id="ASIM_0000550601-mRNA-1"/>
    </source>
</evidence>
<accession>A0A0M3JD20</accession>